<sequence>MADSASPTASIVVLISGSGTNLQALIDQTVHGTIAARIAAVISNRPGAGGIDRARQAGITTELLDHTNFQDREAFDEKLAETILRYKPDIVVLAGFMRILTPAFVRQFQGKMVNIHPSLLPKYKGLHTHKRALEAGDTEHGATVHFVTEELDGGPNIIQARVDIEENDTPESLAGKVLLKEHQIFPQVIKWMAEQRLSMTDNRAYLDDIIIPENGLQFEA</sequence>
<dbReference type="CDD" id="cd08645">
    <property type="entry name" value="FMT_core_GART"/>
    <property type="match status" value="1"/>
</dbReference>
<dbReference type="EMBL" id="CP021425">
    <property type="protein sequence ID" value="ARU57647.1"/>
    <property type="molecule type" value="Genomic_DNA"/>
</dbReference>
<dbReference type="PROSITE" id="PS00373">
    <property type="entry name" value="GART"/>
    <property type="match status" value="1"/>
</dbReference>
<dbReference type="GO" id="GO:0004644">
    <property type="term" value="F:phosphoribosylglycinamide formyltransferase activity"/>
    <property type="evidence" value="ECO:0007669"/>
    <property type="project" value="UniProtKB-UniRule"/>
</dbReference>
<gene>
    <name evidence="6" type="primary">purN</name>
    <name evidence="8" type="ORF">OLMES_3620</name>
</gene>
<comment type="catalytic activity">
    <reaction evidence="5 6">
        <text>N(1)-(5-phospho-beta-D-ribosyl)glycinamide + (6R)-10-formyltetrahydrofolate = N(2)-formyl-N(1)-(5-phospho-beta-D-ribosyl)glycinamide + (6S)-5,6,7,8-tetrahydrofolate + H(+)</text>
        <dbReference type="Rhea" id="RHEA:15053"/>
        <dbReference type="ChEBI" id="CHEBI:15378"/>
        <dbReference type="ChEBI" id="CHEBI:57453"/>
        <dbReference type="ChEBI" id="CHEBI:143788"/>
        <dbReference type="ChEBI" id="CHEBI:147286"/>
        <dbReference type="ChEBI" id="CHEBI:195366"/>
        <dbReference type="EC" id="2.1.2.2"/>
    </reaction>
</comment>
<dbReference type="RefSeq" id="WP_087462514.1">
    <property type="nucleotide sequence ID" value="NZ_CP021425.1"/>
</dbReference>
<dbReference type="Pfam" id="PF00551">
    <property type="entry name" value="Formyl_trans_N"/>
    <property type="match status" value="1"/>
</dbReference>
<protein>
    <recommendedName>
        <fullName evidence="6">Phosphoribosylglycinamide formyltransferase</fullName>
        <ecNumber evidence="6">2.1.2.2</ecNumber>
    </recommendedName>
    <alternativeName>
        <fullName evidence="6">5'-phosphoribosylglycinamide transformylase</fullName>
    </alternativeName>
    <alternativeName>
        <fullName evidence="6">GAR transformylase</fullName>
        <shortName evidence="6">GART</shortName>
    </alternativeName>
</protein>
<dbReference type="PANTHER" id="PTHR43369:SF2">
    <property type="entry name" value="PHOSPHORIBOSYLGLYCINAMIDE FORMYLTRANSFERASE"/>
    <property type="match status" value="1"/>
</dbReference>
<organism evidence="8 9">
    <name type="scientific">Oleiphilus messinensis</name>
    <dbReference type="NCBI Taxonomy" id="141451"/>
    <lineage>
        <taxon>Bacteria</taxon>
        <taxon>Pseudomonadati</taxon>
        <taxon>Pseudomonadota</taxon>
        <taxon>Gammaproteobacteria</taxon>
        <taxon>Oceanospirillales</taxon>
        <taxon>Oleiphilaceae</taxon>
        <taxon>Oleiphilus</taxon>
    </lineage>
</organism>
<dbReference type="KEGG" id="ome:OLMES_3620"/>
<evidence type="ECO:0000259" key="7">
    <source>
        <dbReference type="Pfam" id="PF00551"/>
    </source>
</evidence>
<feature type="binding site" evidence="6">
    <location>
        <begin position="19"/>
        <end position="21"/>
    </location>
    <ligand>
        <name>N(1)-(5-phospho-beta-D-ribosyl)glycinamide</name>
        <dbReference type="ChEBI" id="CHEBI:143788"/>
    </ligand>
</feature>
<dbReference type="HAMAP" id="MF_01930">
    <property type="entry name" value="PurN"/>
    <property type="match status" value="1"/>
</dbReference>
<feature type="active site" description="Proton donor" evidence="6">
    <location>
        <position position="116"/>
    </location>
</feature>
<name>A0A1Y0IAV1_9GAMM</name>
<dbReference type="InterPro" id="IPR036477">
    <property type="entry name" value="Formyl_transf_N_sf"/>
</dbReference>
<comment type="similarity">
    <text evidence="4 6">Belongs to the GART family.</text>
</comment>
<dbReference type="EC" id="2.1.2.2" evidence="6"/>
<dbReference type="AlphaFoldDB" id="A0A1Y0IAV1"/>
<evidence type="ECO:0000313" key="9">
    <source>
        <dbReference type="Proteomes" id="UP000196027"/>
    </source>
</evidence>
<dbReference type="GO" id="GO:0006189">
    <property type="term" value="P:'de novo' IMP biosynthetic process"/>
    <property type="evidence" value="ECO:0007669"/>
    <property type="project" value="UniProtKB-UniRule"/>
</dbReference>
<feature type="binding site" evidence="6">
    <location>
        <begin position="97"/>
        <end position="100"/>
    </location>
    <ligand>
        <name>(6R)-10-formyltetrahydrofolate</name>
        <dbReference type="ChEBI" id="CHEBI:195366"/>
    </ligand>
</feature>
<dbReference type="InterPro" id="IPR001555">
    <property type="entry name" value="GART_AS"/>
</dbReference>
<dbReference type="UniPathway" id="UPA00074">
    <property type="reaction ID" value="UER00126"/>
</dbReference>
<reference evidence="8 9" key="1">
    <citation type="submission" date="2017-05" db="EMBL/GenBank/DDBJ databases">
        <title>Genomic insights into alkan degradation activity of Oleiphilus messinensis.</title>
        <authorList>
            <person name="Kozyavkin S.A."/>
            <person name="Slesarev A.I."/>
            <person name="Golyshin P.N."/>
            <person name="Korzhenkov A."/>
            <person name="Golyshina O.N."/>
            <person name="Toshchakov S.V."/>
        </authorList>
    </citation>
    <scope>NUCLEOTIDE SEQUENCE [LARGE SCALE GENOMIC DNA]</scope>
    <source>
        <strain evidence="8 9">ME102</strain>
    </source>
</reference>
<dbReference type="PANTHER" id="PTHR43369">
    <property type="entry name" value="PHOSPHORIBOSYLGLYCINAMIDE FORMYLTRANSFERASE"/>
    <property type="match status" value="1"/>
</dbReference>
<comment type="pathway">
    <text evidence="1 6">Purine metabolism; IMP biosynthesis via de novo pathway; N(2)-formyl-N(1)-(5-phospho-D-ribosyl)glycinamide from N(1)-(5-phospho-D-ribosyl)glycinamide (10-formyl THF route): step 1/1.</text>
</comment>
<evidence type="ECO:0000256" key="2">
    <source>
        <dbReference type="ARBA" id="ARBA00022679"/>
    </source>
</evidence>
<evidence type="ECO:0000256" key="4">
    <source>
        <dbReference type="ARBA" id="ARBA00038440"/>
    </source>
</evidence>
<evidence type="ECO:0000256" key="3">
    <source>
        <dbReference type="ARBA" id="ARBA00022755"/>
    </source>
</evidence>
<feature type="binding site" evidence="6">
    <location>
        <position position="114"/>
    </location>
    <ligand>
        <name>(6R)-10-formyltetrahydrofolate</name>
        <dbReference type="ChEBI" id="CHEBI:195366"/>
    </ligand>
</feature>
<proteinExistence type="inferred from homology"/>
<evidence type="ECO:0000313" key="8">
    <source>
        <dbReference type="EMBL" id="ARU57647.1"/>
    </source>
</evidence>
<keyword evidence="9" id="KW-1185">Reference proteome</keyword>
<accession>A0A1Y0IAV1</accession>
<evidence type="ECO:0000256" key="6">
    <source>
        <dbReference type="HAMAP-Rule" id="MF_01930"/>
    </source>
</evidence>
<feature type="site" description="Raises pKa of active site His" evidence="6">
    <location>
        <position position="152"/>
    </location>
</feature>
<feature type="binding site" evidence="6">
    <location>
        <position position="72"/>
    </location>
    <ligand>
        <name>(6R)-10-formyltetrahydrofolate</name>
        <dbReference type="ChEBI" id="CHEBI:195366"/>
    </ligand>
</feature>
<evidence type="ECO:0000256" key="5">
    <source>
        <dbReference type="ARBA" id="ARBA00047664"/>
    </source>
</evidence>
<feature type="domain" description="Formyl transferase N-terminal" evidence="7">
    <location>
        <begin position="11"/>
        <end position="189"/>
    </location>
</feature>
<comment type="function">
    <text evidence="6">Catalyzes the transfer of a formyl group from 10-formyltetrahydrofolate to 5-phospho-ribosyl-glycinamide (GAR), producing 5-phospho-ribosyl-N-formylglycinamide (FGAR) and tetrahydrofolate.</text>
</comment>
<dbReference type="InterPro" id="IPR004607">
    <property type="entry name" value="GART"/>
</dbReference>
<keyword evidence="2 6" id="KW-0808">Transferase</keyword>
<dbReference type="NCBIfam" id="TIGR00639">
    <property type="entry name" value="PurN"/>
    <property type="match status" value="1"/>
</dbReference>
<dbReference type="GO" id="GO:0005829">
    <property type="term" value="C:cytosol"/>
    <property type="evidence" value="ECO:0007669"/>
    <property type="project" value="TreeGrafter"/>
</dbReference>
<dbReference type="InterPro" id="IPR002376">
    <property type="entry name" value="Formyl_transf_N"/>
</dbReference>
<dbReference type="Proteomes" id="UP000196027">
    <property type="component" value="Chromosome"/>
</dbReference>
<dbReference type="SUPFAM" id="SSF53328">
    <property type="entry name" value="Formyltransferase"/>
    <property type="match status" value="1"/>
</dbReference>
<dbReference type="Gene3D" id="3.40.50.170">
    <property type="entry name" value="Formyl transferase, N-terminal domain"/>
    <property type="match status" value="1"/>
</dbReference>
<keyword evidence="3 6" id="KW-0658">Purine biosynthesis</keyword>
<evidence type="ECO:0000256" key="1">
    <source>
        <dbReference type="ARBA" id="ARBA00005054"/>
    </source>
</evidence>
<dbReference type="OrthoDB" id="9806170at2"/>